<organism evidence="2 3">
    <name type="scientific">Acipenser ruthenus</name>
    <name type="common">Sterlet sturgeon</name>
    <dbReference type="NCBI Taxonomy" id="7906"/>
    <lineage>
        <taxon>Eukaryota</taxon>
        <taxon>Metazoa</taxon>
        <taxon>Chordata</taxon>
        <taxon>Craniata</taxon>
        <taxon>Vertebrata</taxon>
        <taxon>Euteleostomi</taxon>
        <taxon>Actinopterygii</taxon>
        <taxon>Chondrostei</taxon>
        <taxon>Acipenseriformes</taxon>
        <taxon>Acipenseridae</taxon>
        <taxon>Acipenser</taxon>
    </lineage>
</organism>
<name>A0A444V1E1_ACIRT</name>
<comment type="caution">
    <text evidence="2">The sequence shown here is derived from an EMBL/GenBank/DDBJ whole genome shotgun (WGS) entry which is preliminary data.</text>
</comment>
<feature type="transmembrane region" description="Helical" evidence="1">
    <location>
        <begin position="33"/>
        <end position="51"/>
    </location>
</feature>
<keyword evidence="1" id="KW-0472">Membrane</keyword>
<reference evidence="2 3" key="1">
    <citation type="submission" date="2019-01" db="EMBL/GenBank/DDBJ databases">
        <title>Draft Genome and Complete Hox-Cluster Characterization of the Sterlet Sturgeon (Acipenser ruthenus).</title>
        <authorList>
            <person name="Wei Q."/>
        </authorList>
    </citation>
    <scope>NUCLEOTIDE SEQUENCE [LARGE SCALE GENOMIC DNA]</scope>
    <source>
        <strain evidence="2">WHYD16114868_AA</strain>
        <tissue evidence="2">Blood</tissue>
    </source>
</reference>
<proteinExistence type="predicted"/>
<evidence type="ECO:0000313" key="2">
    <source>
        <dbReference type="EMBL" id="RXM94204.1"/>
    </source>
</evidence>
<keyword evidence="1" id="KW-1133">Transmembrane helix</keyword>
<keyword evidence="3" id="KW-1185">Reference proteome</keyword>
<evidence type="ECO:0000256" key="1">
    <source>
        <dbReference type="SAM" id="Phobius"/>
    </source>
</evidence>
<accession>A0A444V1E1</accession>
<protein>
    <submittedName>
        <fullName evidence="2">Uncharacterized protein</fullName>
    </submittedName>
</protein>
<sequence length="73" mass="7634">MEHVASSPPASSATDFHRRAVKVTTGRGASSHFVGSSIAILSSYAVTTLAMNRAKKMSEKKTAALQTGLALEN</sequence>
<keyword evidence="1" id="KW-0812">Transmembrane</keyword>
<dbReference type="AlphaFoldDB" id="A0A444V1E1"/>
<gene>
    <name evidence="2" type="ORF">EOD39_18246</name>
</gene>
<dbReference type="EMBL" id="SCEB01003642">
    <property type="protein sequence ID" value="RXM94204.1"/>
    <property type="molecule type" value="Genomic_DNA"/>
</dbReference>
<evidence type="ECO:0000313" key="3">
    <source>
        <dbReference type="Proteomes" id="UP000289886"/>
    </source>
</evidence>
<dbReference type="Proteomes" id="UP000289886">
    <property type="component" value="Unassembled WGS sequence"/>
</dbReference>